<evidence type="ECO:0000313" key="4">
    <source>
        <dbReference type="Proteomes" id="UP000288291"/>
    </source>
</evidence>
<dbReference type="InterPro" id="IPR009425">
    <property type="entry name" value="DSRM_SSAP"/>
</dbReference>
<dbReference type="EMBL" id="RXIA01000067">
    <property type="protein sequence ID" value="RVU69799.1"/>
    <property type="molecule type" value="Genomic_DNA"/>
</dbReference>
<dbReference type="AlphaFoldDB" id="A0A437SS80"/>
<dbReference type="Proteomes" id="UP000288291">
    <property type="component" value="Unassembled WGS sequence"/>
</dbReference>
<feature type="region of interest" description="Disordered" evidence="1">
    <location>
        <begin position="150"/>
        <end position="182"/>
    </location>
</feature>
<reference evidence="3 4" key="1">
    <citation type="submission" date="2018-12" db="EMBL/GenBank/DDBJ databases">
        <authorList>
            <person name="Meng J."/>
        </authorList>
    </citation>
    <scope>NUCLEOTIDE SEQUENCE [LARGE SCALE GENOMIC DNA]</scope>
    <source>
        <strain evidence="3 4">HT111-2</strain>
    </source>
</reference>
<evidence type="ECO:0000313" key="3">
    <source>
        <dbReference type="EMBL" id="RVU69799.1"/>
    </source>
</evidence>
<sequence>MTEKTTKEEKKSVYETLSKIDVKQYLKKKMGLDYLSWATAWGLVKSHYPDAQKKITEFDEYIPTKEGWKGTGRKVDYRLTPFGCEVEVTVIIDGQESSSNLYVMDNKNHAVNYKSLNMGAINKAQQRCLVKALANAGLGLDVYAGEDLPSDETETAKKTPTKSAAAQPTQPSKKQKPTKQELMSYPVTFNGTKTNMGILLKHYNNGLSAAVKFADSLQGDEKFVFDSLKAMN</sequence>
<proteinExistence type="predicted"/>
<organism evidence="3 4">
    <name type="scientific">Lactobacillus xujianguonis</name>
    <dbReference type="NCBI Taxonomy" id="2495899"/>
    <lineage>
        <taxon>Bacteria</taxon>
        <taxon>Bacillati</taxon>
        <taxon>Bacillota</taxon>
        <taxon>Bacilli</taxon>
        <taxon>Lactobacillales</taxon>
        <taxon>Lactobacillaceae</taxon>
        <taxon>Lactobacillus</taxon>
    </lineage>
</organism>
<evidence type="ECO:0000259" key="2">
    <source>
        <dbReference type="Pfam" id="PF06378"/>
    </source>
</evidence>
<dbReference type="Pfam" id="PF06378">
    <property type="entry name" value="SSAP_Sak"/>
    <property type="match status" value="1"/>
</dbReference>
<name>A0A437SS80_9LACO</name>
<accession>A0A437SS80</accession>
<comment type="caution">
    <text evidence="3">The sequence shown here is derived from an EMBL/GenBank/DDBJ whole genome shotgun (WGS) entry which is preliminary data.</text>
</comment>
<protein>
    <submittedName>
        <fullName evidence="3">DUF1071 domain-containing protein</fullName>
    </submittedName>
</protein>
<dbReference type="RefSeq" id="WP_103662701.1">
    <property type="nucleotide sequence ID" value="NZ_ML136934.1"/>
</dbReference>
<feature type="compositionally biased region" description="Low complexity" evidence="1">
    <location>
        <begin position="161"/>
        <end position="172"/>
    </location>
</feature>
<evidence type="ECO:0000256" key="1">
    <source>
        <dbReference type="SAM" id="MobiDB-lite"/>
    </source>
</evidence>
<gene>
    <name evidence="3" type="ORF">EJK17_11160</name>
</gene>
<feature type="domain" description="SSAP RNA binding" evidence="2">
    <location>
        <begin position="13"/>
        <end position="161"/>
    </location>
</feature>
<keyword evidence="4" id="KW-1185">Reference proteome</keyword>